<dbReference type="InterPro" id="IPR052925">
    <property type="entry name" value="Phage_Integrase-like_Recomb"/>
</dbReference>
<dbReference type="Gene3D" id="1.10.150.130">
    <property type="match status" value="1"/>
</dbReference>
<keyword evidence="5" id="KW-1185">Reference proteome</keyword>
<dbReference type="OrthoDB" id="423651at2759"/>
<accession>F0YQ01</accession>
<dbReference type="InterPro" id="IPR010998">
    <property type="entry name" value="Integrase_recombinase_N"/>
</dbReference>
<keyword evidence="2" id="KW-0233">DNA recombination</keyword>
<dbReference type="GO" id="GO:0015074">
    <property type="term" value="P:DNA integration"/>
    <property type="evidence" value="ECO:0007669"/>
    <property type="project" value="InterPro"/>
</dbReference>
<evidence type="ECO:0000256" key="2">
    <source>
        <dbReference type="ARBA" id="ARBA00023172"/>
    </source>
</evidence>
<proteinExistence type="predicted"/>
<organism evidence="5">
    <name type="scientific">Aureococcus anophagefferens</name>
    <name type="common">Harmful bloom alga</name>
    <dbReference type="NCBI Taxonomy" id="44056"/>
    <lineage>
        <taxon>Eukaryota</taxon>
        <taxon>Sar</taxon>
        <taxon>Stramenopiles</taxon>
        <taxon>Ochrophyta</taxon>
        <taxon>Pelagophyceae</taxon>
        <taxon>Pelagomonadales</taxon>
        <taxon>Pelagomonadaceae</taxon>
        <taxon>Aureococcus</taxon>
    </lineage>
</organism>
<evidence type="ECO:0000313" key="4">
    <source>
        <dbReference type="EMBL" id="EGB02806.1"/>
    </source>
</evidence>
<gene>
    <name evidence="4" type="ORF">AURANDRAFT_68547</name>
</gene>
<dbReference type="InParanoid" id="F0YQ01"/>
<evidence type="ECO:0000313" key="5">
    <source>
        <dbReference type="Proteomes" id="UP000002729"/>
    </source>
</evidence>
<dbReference type="SUPFAM" id="SSF56349">
    <property type="entry name" value="DNA breaking-rejoining enzymes"/>
    <property type="match status" value="1"/>
</dbReference>
<dbReference type="KEGG" id="aaf:AURANDRAFT_68547"/>
<evidence type="ECO:0000256" key="3">
    <source>
        <dbReference type="SAM" id="MobiDB-lite"/>
    </source>
</evidence>
<dbReference type="InterPro" id="IPR013762">
    <property type="entry name" value="Integrase-like_cat_sf"/>
</dbReference>
<dbReference type="GO" id="GO:0006310">
    <property type="term" value="P:DNA recombination"/>
    <property type="evidence" value="ECO:0007669"/>
    <property type="project" value="UniProtKB-KW"/>
</dbReference>
<dbReference type="GO" id="GO:0003677">
    <property type="term" value="F:DNA binding"/>
    <property type="evidence" value="ECO:0007669"/>
    <property type="project" value="UniProtKB-KW"/>
</dbReference>
<dbReference type="PANTHER" id="PTHR34605:SF3">
    <property type="entry name" value="P CELL-TYPE AGGLUTINATION PROTEIN MAP4-LIKE-RELATED"/>
    <property type="match status" value="1"/>
</dbReference>
<reference evidence="4 5" key="1">
    <citation type="journal article" date="2011" name="Proc. Natl. Acad. Sci. U.S.A.">
        <title>Niche of harmful alga Aureococcus anophagefferens revealed through ecogenomics.</title>
        <authorList>
            <person name="Gobler C.J."/>
            <person name="Berry D.L."/>
            <person name="Dyhrman S.T."/>
            <person name="Wilhelm S.W."/>
            <person name="Salamov A."/>
            <person name="Lobanov A.V."/>
            <person name="Zhang Y."/>
            <person name="Collier J.L."/>
            <person name="Wurch L.L."/>
            <person name="Kustka A.B."/>
            <person name="Dill B.D."/>
            <person name="Shah M."/>
            <person name="VerBerkmoes N.C."/>
            <person name="Kuo A."/>
            <person name="Terry A."/>
            <person name="Pangilinan J."/>
            <person name="Lindquist E.A."/>
            <person name="Lucas S."/>
            <person name="Paulsen I.T."/>
            <person name="Hattenrath-Lehmann T.K."/>
            <person name="Talmage S.C."/>
            <person name="Walker E.A."/>
            <person name="Koch F."/>
            <person name="Burson A.M."/>
            <person name="Marcoval M.A."/>
            <person name="Tang Y.Z."/>
            <person name="Lecleir G.R."/>
            <person name="Coyne K.J."/>
            <person name="Berg G.M."/>
            <person name="Bertrand E.M."/>
            <person name="Saito M.A."/>
            <person name="Gladyshev V.N."/>
            <person name="Grigoriev I.V."/>
        </authorList>
    </citation>
    <scope>NUCLEOTIDE SEQUENCE [LARGE SCALE GENOMIC DNA]</scope>
    <source>
        <strain evidence="5">CCMP 1984</strain>
    </source>
</reference>
<sequence>MDNKEEFCKNGGMQLMYERLSAGTKKTYESSLKKWHLWRTDDEAEENDLMEFVYWAGIGHGYKHSTLHVCLYALRFAHLVADGRDILKDKLRLKMAMAGLKRRQKSPKRKHPVTVAHIKQIQLGLDTGLWDDLLLLTAVSFGFSFLLRACEYLSKDGVVHEDKVLRMEHLHIFQAGHKLGWEQIMAADELVIHIPGSKTDIYNDGYKLNIKLRAGDTPSDINPLCLLRQLYTMNPARFGANGSKRPVFCLACGRVLERSTVNTALKAAAVALGLDPADHATHSLRAGINPKLGYIIGELHAANALGVTTPETRDDLQDREIPIFFRSIEPTRWKRRTPFFGPIITAADGGFSHAQLLHYTHKTFRSFGHVSMVAFSDPNDLRLLCGRRHDARKKKTATRAPTLPPHSRKTQTSTPEAAKSHVCSDTKTPRAGRCEQR</sequence>
<dbReference type="InterPro" id="IPR011010">
    <property type="entry name" value="DNA_brk_join_enz"/>
</dbReference>
<feature type="region of interest" description="Disordered" evidence="3">
    <location>
        <begin position="388"/>
        <end position="437"/>
    </location>
</feature>
<dbReference type="RefSeq" id="XP_009042493.1">
    <property type="nucleotide sequence ID" value="XM_009044245.1"/>
</dbReference>
<name>F0YQ01_AURAN</name>
<protein>
    <recommendedName>
        <fullName evidence="6">Tyr recombinase domain-containing protein</fullName>
    </recommendedName>
</protein>
<keyword evidence="1" id="KW-0238">DNA-binding</keyword>
<dbReference type="GeneID" id="20226869"/>
<evidence type="ECO:0000256" key="1">
    <source>
        <dbReference type="ARBA" id="ARBA00023125"/>
    </source>
</evidence>
<dbReference type="Proteomes" id="UP000002729">
    <property type="component" value="Unassembled WGS sequence"/>
</dbReference>
<evidence type="ECO:0008006" key="6">
    <source>
        <dbReference type="Google" id="ProtNLM"/>
    </source>
</evidence>
<dbReference type="Gene3D" id="1.10.443.10">
    <property type="entry name" value="Intergrase catalytic core"/>
    <property type="match status" value="1"/>
</dbReference>
<feature type="compositionally biased region" description="Basic residues" evidence="3">
    <location>
        <begin position="388"/>
        <end position="397"/>
    </location>
</feature>
<dbReference type="OMA" id="HCAAFGT"/>
<dbReference type="PANTHER" id="PTHR34605">
    <property type="entry name" value="PHAGE_INTEGRASE DOMAIN-CONTAINING PROTEIN"/>
    <property type="match status" value="1"/>
</dbReference>
<dbReference type="AlphaFoldDB" id="F0YQ01"/>
<feature type="compositionally biased region" description="Basic and acidic residues" evidence="3">
    <location>
        <begin position="418"/>
        <end position="437"/>
    </location>
</feature>
<dbReference type="EMBL" id="GL833307">
    <property type="protein sequence ID" value="EGB02806.1"/>
    <property type="molecule type" value="Genomic_DNA"/>
</dbReference>